<protein>
    <submittedName>
        <fullName evidence="15">Zinc finger protein 384 isoform X1</fullName>
    </submittedName>
</protein>
<proteinExistence type="inferred from homology"/>
<feature type="compositionally biased region" description="Low complexity" evidence="12">
    <location>
        <begin position="551"/>
        <end position="561"/>
    </location>
</feature>
<dbReference type="PANTHER" id="PTHR23234">
    <property type="entry name" value="ZNF44 PROTEIN"/>
    <property type="match status" value="1"/>
</dbReference>
<feature type="domain" description="C2H2-type" evidence="13">
    <location>
        <begin position="357"/>
        <end position="384"/>
    </location>
</feature>
<evidence type="ECO:0000256" key="4">
    <source>
        <dbReference type="ARBA" id="ARBA00022737"/>
    </source>
</evidence>
<dbReference type="PROSITE" id="PS50157">
    <property type="entry name" value="ZINC_FINGER_C2H2_2"/>
    <property type="match status" value="8"/>
</dbReference>
<dbReference type="FunFam" id="3.30.160.60:FF:000377">
    <property type="entry name" value="zinc finger protein 362 isoform X4"/>
    <property type="match status" value="2"/>
</dbReference>
<gene>
    <name evidence="15" type="primary">ZNF384</name>
</gene>
<feature type="domain" description="C2H2-type" evidence="13">
    <location>
        <begin position="476"/>
        <end position="503"/>
    </location>
</feature>
<evidence type="ECO:0000256" key="8">
    <source>
        <dbReference type="ARBA" id="ARBA00023125"/>
    </source>
</evidence>
<dbReference type="FunFam" id="3.30.160.60:FF:000549">
    <property type="entry name" value="zinc finger protein 384 isoform X1"/>
    <property type="match status" value="2"/>
</dbReference>
<evidence type="ECO:0000313" key="15">
    <source>
        <dbReference type="RefSeq" id="XP_013920135.1"/>
    </source>
</evidence>
<feature type="domain" description="C2H2-type" evidence="13">
    <location>
        <begin position="301"/>
        <end position="328"/>
    </location>
</feature>
<dbReference type="SMART" id="SM00355">
    <property type="entry name" value="ZnF_C2H2"/>
    <property type="match status" value="8"/>
</dbReference>
<dbReference type="KEGG" id="tsr:106547476"/>
<dbReference type="GeneID" id="106547476"/>
<keyword evidence="8" id="KW-0238">DNA-binding</keyword>
<feature type="domain" description="C2H2-type" evidence="13">
    <location>
        <begin position="506"/>
        <end position="533"/>
    </location>
</feature>
<keyword evidence="9" id="KW-0804">Transcription</keyword>
<comment type="subcellular location">
    <subcellularLocation>
        <location evidence="1">Nucleus</location>
    </subcellularLocation>
</comment>
<dbReference type="OrthoDB" id="5305647at2759"/>
<feature type="region of interest" description="Disordered" evidence="12">
    <location>
        <begin position="256"/>
        <end position="296"/>
    </location>
</feature>
<sequence>MGSGRENMSGFPRQGGLPGLNHPEAEDKGCLLSAWLSAGTAAAAAGGGGGGSGAAPSQLVARAPLDSASSRPLFPASARAGRRARGRGRARMEESHFNSSPYFWPGVPTVSGQIDNSMFINKMKEQLLPSEKSCGLAPPHYPTLLTVPTSVALPTNISMDSDTKPEHLTPTSQTSVTQNITVVPVQSTGLMTTGPGLVITSPSGSLVTTASSVQTFPISAPMIVSALPPGSQAALQVIPDLSKKGILAEGGAVSAAGSITPKAPRGRKKKRLQETGLPDMSDPFVLPNEDEEDQHKDGKTYRCRMCSLTFYSKSEMQIHSKSHTEAKPHKCPHCSKSFANSSYLAQHIRIHSGAKPYTCSYCQKAFRQLSHLQQHTRIHSKLHTAVVKPHKCPHCSKSFANTSYLAQHLRIHSGVKPYTCRYCQKAFRQLSHLQQHTRIHTGDRPYKCAHPGCEKAFTQLSNLQSHRRQHNKDKPFKCHNCHRAYTDATSLEVHLATHTVKHAKIYNCSMCNRAYTSETYLMKHMRKHNIPDPQQQVAVVQAQVQAQSQASQQQHFQAQGSGAAGGPSGDNPSNPPPQCSFDLTPYKTSEHHKDICLTPLEKHGFMSVLLFPEKLPGLYEFHDNLRLGAWMARAWKRSG</sequence>
<dbReference type="Pfam" id="PF00096">
    <property type="entry name" value="zf-C2H2"/>
    <property type="match status" value="7"/>
</dbReference>
<evidence type="ECO:0000256" key="12">
    <source>
        <dbReference type="SAM" id="MobiDB-lite"/>
    </source>
</evidence>
<dbReference type="Gene3D" id="3.30.160.60">
    <property type="entry name" value="Classic Zinc Finger"/>
    <property type="match status" value="8"/>
</dbReference>
<evidence type="ECO:0000256" key="7">
    <source>
        <dbReference type="ARBA" id="ARBA00023015"/>
    </source>
</evidence>
<dbReference type="InterPro" id="IPR036236">
    <property type="entry name" value="Znf_C2H2_sf"/>
</dbReference>
<evidence type="ECO:0000256" key="5">
    <source>
        <dbReference type="ARBA" id="ARBA00022771"/>
    </source>
</evidence>
<dbReference type="RefSeq" id="XP_013920135.1">
    <property type="nucleotide sequence ID" value="XM_014064660.1"/>
</dbReference>
<name>A0A6I9YAB5_9SAUR</name>
<feature type="domain" description="C2H2-type" evidence="13">
    <location>
        <begin position="329"/>
        <end position="356"/>
    </location>
</feature>
<dbReference type="InterPro" id="IPR050758">
    <property type="entry name" value="Znf_C2H2-type"/>
</dbReference>
<dbReference type="PANTHER" id="PTHR23234:SF10">
    <property type="entry name" value="RIKEN CDNA 6720489N17 GENE-RELATED"/>
    <property type="match status" value="1"/>
</dbReference>
<dbReference type="FunFam" id="3.30.160.60:FF:000216">
    <property type="entry name" value="Zinc finger protein 384 like"/>
    <property type="match status" value="1"/>
</dbReference>
<evidence type="ECO:0000313" key="14">
    <source>
        <dbReference type="Proteomes" id="UP000504617"/>
    </source>
</evidence>
<evidence type="ECO:0000256" key="11">
    <source>
        <dbReference type="PROSITE-ProRule" id="PRU00042"/>
    </source>
</evidence>
<evidence type="ECO:0000256" key="3">
    <source>
        <dbReference type="ARBA" id="ARBA00022723"/>
    </source>
</evidence>
<dbReference type="GO" id="GO:0003677">
    <property type="term" value="F:DNA binding"/>
    <property type="evidence" value="ECO:0007669"/>
    <property type="project" value="UniProtKB-KW"/>
</dbReference>
<accession>A0A6I9YAB5</accession>
<feature type="compositionally biased region" description="Basic residues" evidence="12">
    <location>
        <begin position="80"/>
        <end position="89"/>
    </location>
</feature>
<evidence type="ECO:0000256" key="1">
    <source>
        <dbReference type="ARBA" id="ARBA00004123"/>
    </source>
</evidence>
<feature type="region of interest" description="Disordered" evidence="12">
    <location>
        <begin position="551"/>
        <end position="580"/>
    </location>
</feature>
<evidence type="ECO:0000256" key="2">
    <source>
        <dbReference type="ARBA" id="ARBA00006991"/>
    </source>
</evidence>
<keyword evidence="5 11" id="KW-0863">Zinc-finger</keyword>
<keyword evidence="14" id="KW-1185">Reference proteome</keyword>
<keyword evidence="4" id="KW-0677">Repeat</keyword>
<keyword evidence="10" id="KW-0539">Nucleus</keyword>
<dbReference type="Proteomes" id="UP000504617">
    <property type="component" value="Unplaced"/>
</dbReference>
<feature type="region of interest" description="Disordered" evidence="12">
    <location>
        <begin position="66"/>
        <end position="98"/>
    </location>
</feature>
<dbReference type="SUPFAM" id="SSF57667">
    <property type="entry name" value="beta-beta-alpha zinc fingers"/>
    <property type="match status" value="5"/>
</dbReference>
<dbReference type="InterPro" id="IPR013087">
    <property type="entry name" value="Znf_C2H2_type"/>
</dbReference>
<feature type="domain" description="C2H2-type" evidence="13">
    <location>
        <begin position="390"/>
        <end position="417"/>
    </location>
</feature>
<evidence type="ECO:0000256" key="9">
    <source>
        <dbReference type="ARBA" id="ARBA00023163"/>
    </source>
</evidence>
<evidence type="ECO:0000256" key="10">
    <source>
        <dbReference type="ARBA" id="ARBA00023242"/>
    </source>
</evidence>
<keyword evidence="3" id="KW-0479">Metal-binding</keyword>
<feature type="domain" description="C2H2-type" evidence="13">
    <location>
        <begin position="418"/>
        <end position="445"/>
    </location>
</feature>
<organism evidence="14 15">
    <name type="scientific">Thamnophis sirtalis</name>
    <dbReference type="NCBI Taxonomy" id="35019"/>
    <lineage>
        <taxon>Eukaryota</taxon>
        <taxon>Metazoa</taxon>
        <taxon>Chordata</taxon>
        <taxon>Craniata</taxon>
        <taxon>Vertebrata</taxon>
        <taxon>Euteleostomi</taxon>
        <taxon>Lepidosauria</taxon>
        <taxon>Squamata</taxon>
        <taxon>Bifurcata</taxon>
        <taxon>Unidentata</taxon>
        <taxon>Episquamata</taxon>
        <taxon>Toxicofera</taxon>
        <taxon>Serpentes</taxon>
        <taxon>Colubroidea</taxon>
        <taxon>Colubridae</taxon>
        <taxon>Natricinae</taxon>
        <taxon>Thamnophis</taxon>
    </lineage>
</organism>
<comment type="similarity">
    <text evidence="2">Belongs to the krueppel C2H2-type zinc-finger protein family.</text>
</comment>
<evidence type="ECO:0000259" key="13">
    <source>
        <dbReference type="PROSITE" id="PS50157"/>
    </source>
</evidence>
<dbReference type="PROSITE" id="PS00028">
    <property type="entry name" value="ZINC_FINGER_C2H2_1"/>
    <property type="match status" value="8"/>
</dbReference>
<dbReference type="GO" id="GO:0005634">
    <property type="term" value="C:nucleus"/>
    <property type="evidence" value="ECO:0007669"/>
    <property type="project" value="UniProtKB-SubCell"/>
</dbReference>
<evidence type="ECO:0000256" key="6">
    <source>
        <dbReference type="ARBA" id="ARBA00022833"/>
    </source>
</evidence>
<dbReference type="GO" id="GO:0008270">
    <property type="term" value="F:zinc ion binding"/>
    <property type="evidence" value="ECO:0007669"/>
    <property type="project" value="UniProtKB-KW"/>
</dbReference>
<feature type="region of interest" description="Disordered" evidence="12">
    <location>
        <begin position="1"/>
        <end position="24"/>
    </location>
</feature>
<dbReference type="FunFam" id="3.30.160.60:FF:000158">
    <property type="entry name" value="Zinc finger protein 362"/>
    <property type="match status" value="1"/>
</dbReference>
<feature type="domain" description="C2H2-type" evidence="13">
    <location>
        <begin position="446"/>
        <end position="475"/>
    </location>
</feature>
<reference evidence="15" key="1">
    <citation type="submission" date="2025-08" db="UniProtKB">
        <authorList>
            <consortium name="RefSeq"/>
        </authorList>
    </citation>
    <scope>IDENTIFICATION</scope>
    <source>
        <tissue evidence="15">Skeletal muscle</tissue>
    </source>
</reference>
<dbReference type="AlphaFoldDB" id="A0A6I9YAB5"/>
<dbReference type="CTD" id="171017"/>
<keyword evidence="6" id="KW-0862">Zinc</keyword>
<keyword evidence="7" id="KW-0805">Transcription regulation</keyword>